<evidence type="ECO:0000256" key="2">
    <source>
        <dbReference type="ARBA" id="ARBA00022771"/>
    </source>
</evidence>
<keyword evidence="7" id="KW-1185">Reference proteome</keyword>
<organism evidence="6 7">
    <name type="scientific">Karstenula rhodostoma CBS 690.94</name>
    <dbReference type="NCBI Taxonomy" id="1392251"/>
    <lineage>
        <taxon>Eukaryota</taxon>
        <taxon>Fungi</taxon>
        <taxon>Dikarya</taxon>
        <taxon>Ascomycota</taxon>
        <taxon>Pezizomycotina</taxon>
        <taxon>Dothideomycetes</taxon>
        <taxon>Pleosporomycetidae</taxon>
        <taxon>Pleosporales</taxon>
        <taxon>Massarineae</taxon>
        <taxon>Didymosphaeriaceae</taxon>
        <taxon>Karstenula</taxon>
    </lineage>
</organism>
<dbReference type="Pfam" id="PF22191">
    <property type="entry name" value="IBR_1"/>
    <property type="match status" value="1"/>
</dbReference>
<dbReference type="CDD" id="cd20336">
    <property type="entry name" value="Rcat_RBR"/>
    <property type="match status" value="1"/>
</dbReference>
<dbReference type="GO" id="GO:0004842">
    <property type="term" value="F:ubiquitin-protein transferase activity"/>
    <property type="evidence" value="ECO:0007669"/>
    <property type="project" value="InterPro"/>
</dbReference>
<keyword evidence="3" id="KW-0833">Ubl conjugation pathway</keyword>
<sequence length="238" mass="27201">ELAKYECWVCLDTYALDEGVVTCGVHFLCNECAVDGFTYATEPGWDCFPVSCCEGKPIGVCLVQHLLDPEIVEKFKAKERERYVSPALLVYCNGCRKWQPPSGFTETAYATYSTCSCGTTTCVGCKGKWEDQYHRCTDVDNPREKPEWLPEYSVQCRIKQCPAPACRMWIELKEACNHMTCKYCRHEFCFVCKMDWDGNHEGCPTYGNPDEGYDEEGYEMTAHGLHVYTGLDRQGRNR</sequence>
<feature type="domain" description="IBR" evidence="5">
    <location>
        <begin position="73"/>
        <end position="136"/>
    </location>
</feature>
<dbReference type="SUPFAM" id="SSF57850">
    <property type="entry name" value="RING/U-box"/>
    <property type="match status" value="1"/>
</dbReference>
<evidence type="ECO:0000256" key="1">
    <source>
        <dbReference type="ARBA" id="ARBA00022723"/>
    </source>
</evidence>
<protein>
    <recommendedName>
        <fullName evidence="5">IBR domain-containing protein</fullName>
    </recommendedName>
</protein>
<keyword evidence="4" id="KW-0862">Zinc</keyword>
<dbReference type="Gene3D" id="1.20.120.1750">
    <property type="match status" value="1"/>
</dbReference>
<evidence type="ECO:0000313" key="7">
    <source>
        <dbReference type="Proteomes" id="UP000799764"/>
    </source>
</evidence>
<evidence type="ECO:0000313" key="6">
    <source>
        <dbReference type="EMBL" id="KAF2443669.1"/>
    </source>
</evidence>
<accession>A0A9P4PIP9</accession>
<dbReference type="PANTHER" id="PTHR11685">
    <property type="entry name" value="RBR FAMILY RING FINGER AND IBR DOMAIN-CONTAINING"/>
    <property type="match status" value="1"/>
</dbReference>
<feature type="non-terminal residue" evidence="6">
    <location>
        <position position="238"/>
    </location>
</feature>
<evidence type="ECO:0000259" key="5">
    <source>
        <dbReference type="SMART" id="SM00647"/>
    </source>
</evidence>
<comment type="caution">
    <text evidence="6">The sequence shown here is derived from an EMBL/GenBank/DDBJ whole genome shotgun (WGS) entry which is preliminary data.</text>
</comment>
<dbReference type="SMART" id="SM00647">
    <property type="entry name" value="IBR"/>
    <property type="match status" value="2"/>
</dbReference>
<dbReference type="AlphaFoldDB" id="A0A9P4PIP9"/>
<dbReference type="InterPro" id="IPR031127">
    <property type="entry name" value="E3_UB_ligase_RBR"/>
</dbReference>
<keyword evidence="1" id="KW-0479">Metal-binding</keyword>
<evidence type="ECO:0000256" key="4">
    <source>
        <dbReference type="ARBA" id="ARBA00022833"/>
    </source>
</evidence>
<evidence type="ECO:0000256" key="3">
    <source>
        <dbReference type="ARBA" id="ARBA00022786"/>
    </source>
</evidence>
<keyword evidence="2" id="KW-0863">Zinc-finger</keyword>
<gene>
    <name evidence="6" type="ORF">P171DRAFT_339768</name>
</gene>
<feature type="domain" description="IBR" evidence="5">
    <location>
        <begin position="143"/>
        <end position="203"/>
    </location>
</feature>
<reference evidence="6" key="1">
    <citation type="journal article" date="2020" name="Stud. Mycol.">
        <title>101 Dothideomycetes genomes: a test case for predicting lifestyles and emergence of pathogens.</title>
        <authorList>
            <person name="Haridas S."/>
            <person name="Albert R."/>
            <person name="Binder M."/>
            <person name="Bloem J."/>
            <person name="Labutti K."/>
            <person name="Salamov A."/>
            <person name="Andreopoulos B."/>
            <person name="Baker S."/>
            <person name="Barry K."/>
            <person name="Bills G."/>
            <person name="Bluhm B."/>
            <person name="Cannon C."/>
            <person name="Castanera R."/>
            <person name="Culley D."/>
            <person name="Daum C."/>
            <person name="Ezra D."/>
            <person name="Gonzalez J."/>
            <person name="Henrissat B."/>
            <person name="Kuo A."/>
            <person name="Liang C."/>
            <person name="Lipzen A."/>
            <person name="Lutzoni F."/>
            <person name="Magnuson J."/>
            <person name="Mondo S."/>
            <person name="Nolan M."/>
            <person name="Ohm R."/>
            <person name="Pangilinan J."/>
            <person name="Park H.-J."/>
            <person name="Ramirez L."/>
            <person name="Alfaro M."/>
            <person name="Sun H."/>
            <person name="Tritt A."/>
            <person name="Yoshinaga Y."/>
            <person name="Zwiers L.-H."/>
            <person name="Turgeon B."/>
            <person name="Goodwin S."/>
            <person name="Spatafora J."/>
            <person name="Crous P."/>
            <person name="Grigoriev I."/>
        </authorList>
    </citation>
    <scope>NUCLEOTIDE SEQUENCE</scope>
    <source>
        <strain evidence="6">CBS 690.94</strain>
    </source>
</reference>
<dbReference type="EMBL" id="MU001502">
    <property type="protein sequence ID" value="KAF2443669.1"/>
    <property type="molecule type" value="Genomic_DNA"/>
</dbReference>
<dbReference type="GO" id="GO:0016567">
    <property type="term" value="P:protein ubiquitination"/>
    <property type="evidence" value="ECO:0007669"/>
    <property type="project" value="InterPro"/>
</dbReference>
<proteinExistence type="predicted"/>
<feature type="non-terminal residue" evidence="6">
    <location>
        <position position="1"/>
    </location>
</feature>
<dbReference type="OrthoDB" id="9977870at2759"/>
<dbReference type="GO" id="GO:0008270">
    <property type="term" value="F:zinc ion binding"/>
    <property type="evidence" value="ECO:0007669"/>
    <property type="project" value="UniProtKB-KW"/>
</dbReference>
<dbReference type="InterPro" id="IPR002867">
    <property type="entry name" value="IBR_dom"/>
</dbReference>
<name>A0A9P4PIP9_9PLEO</name>
<dbReference type="Proteomes" id="UP000799764">
    <property type="component" value="Unassembled WGS sequence"/>
</dbReference>